<proteinExistence type="predicted"/>
<feature type="domain" description="UBX" evidence="2">
    <location>
        <begin position="337"/>
        <end position="405"/>
    </location>
</feature>
<name>A0AAD9NM65_RIDPI</name>
<dbReference type="PROSITE" id="PS50033">
    <property type="entry name" value="UBX"/>
    <property type="match status" value="1"/>
</dbReference>
<dbReference type="InterPro" id="IPR036339">
    <property type="entry name" value="PUB-like_dom_sf"/>
</dbReference>
<comment type="caution">
    <text evidence="3">The sequence shown here is derived from an EMBL/GenBank/DDBJ whole genome shotgun (WGS) entry which is preliminary data.</text>
</comment>
<dbReference type="InterPro" id="IPR018997">
    <property type="entry name" value="PUB_domain"/>
</dbReference>
<dbReference type="AlphaFoldDB" id="A0AAD9NM65"/>
<keyword evidence="4" id="KW-1185">Reference proteome</keyword>
<feature type="compositionally biased region" description="Basic and acidic residues" evidence="1">
    <location>
        <begin position="26"/>
        <end position="35"/>
    </location>
</feature>
<dbReference type="GO" id="GO:0005737">
    <property type="term" value="C:cytoplasm"/>
    <property type="evidence" value="ECO:0007669"/>
    <property type="project" value="TreeGrafter"/>
</dbReference>
<evidence type="ECO:0000313" key="3">
    <source>
        <dbReference type="EMBL" id="KAK2173471.1"/>
    </source>
</evidence>
<dbReference type="Gene3D" id="1.20.58.2190">
    <property type="match status" value="1"/>
</dbReference>
<dbReference type="Pfam" id="PF09409">
    <property type="entry name" value="PUB"/>
    <property type="match status" value="1"/>
</dbReference>
<dbReference type="EMBL" id="JAODUO010000873">
    <property type="protein sequence ID" value="KAK2173471.1"/>
    <property type="molecule type" value="Genomic_DNA"/>
</dbReference>
<organism evidence="3 4">
    <name type="scientific">Ridgeia piscesae</name>
    <name type="common">Tubeworm</name>
    <dbReference type="NCBI Taxonomy" id="27915"/>
    <lineage>
        <taxon>Eukaryota</taxon>
        <taxon>Metazoa</taxon>
        <taxon>Spiralia</taxon>
        <taxon>Lophotrochozoa</taxon>
        <taxon>Annelida</taxon>
        <taxon>Polychaeta</taxon>
        <taxon>Sedentaria</taxon>
        <taxon>Canalipalpata</taxon>
        <taxon>Sabellida</taxon>
        <taxon>Siboglinidae</taxon>
        <taxon>Ridgeia</taxon>
    </lineage>
</organism>
<dbReference type="InterPro" id="IPR029071">
    <property type="entry name" value="Ubiquitin-like_domsf"/>
</dbReference>
<sequence>MAAAIKRFFEKRKTAAKFRLAGTGHRLNDPAEKRPVPQSARSQPRPPSRQGPTEEQLQAAQAAMTRLSMPSKPASARRDPLRDQIRREVELAKSAQASAKADTGPTEVVLDGPRMSADIRFVCPMVGLEALPKNEMEARIEEYLMGQLAEEPVMAAALIIQTLNKVPSKVKVCVDVLCKYLDNIIENPAEEKFRRIRVRNRNFQEKVISVKGSEEFLQAVGFTVSQQPGPEGDLESFFMLDADRAADTERLKSYKEILLLAEPIRPQLDRCIKVFHPSPKANQIDIPPDFYNISPQELKKEMEIRRQVTEKLGMLRTKEMRERDRLRELRRYRFAIIRVRFPNGIILQGTFRASETLASVNEFIYECLDVDWIPFSLMTQTKQLLSQDTETITELGLAPASIVNFSYDPDVLREVAAQQGGGFKIVNYLNPELLSQIETL</sequence>
<feature type="region of interest" description="Disordered" evidence="1">
    <location>
        <begin position="18"/>
        <end position="82"/>
    </location>
</feature>
<evidence type="ECO:0000259" key="2">
    <source>
        <dbReference type="PROSITE" id="PS50033"/>
    </source>
</evidence>
<dbReference type="SUPFAM" id="SSF143503">
    <property type="entry name" value="PUG domain-like"/>
    <property type="match status" value="1"/>
</dbReference>
<accession>A0AAD9NM65</accession>
<dbReference type="CDD" id="cd16119">
    <property type="entry name" value="UBX_UBXN6"/>
    <property type="match status" value="1"/>
</dbReference>
<protein>
    <recommendedName>
        <fullName evidence="2">UBX domain-containing protein</fullName>
    </recommendedName>
</protein>
<evidence type="ECO:0000313" key="4">
    <source>
        <dbReference type="Proteomes" id="UP001209878"/>
    </source>
</evidence>
<dbReference type="Gene3D" id="3.10.20.90">
    <property type="entry name" value="Phosphatidylinositol 3-kinase Catalytic Subunit, Chain A, domain 1"/>
    <property type="match status" value="1"/>
</dbReference>
<gene>
    <name evidence="3" type="ORF">NP493_874g01049</name>
</gene>
<dbReference type="PANTHER" id="PTHR23153:SF38">
    <property type="entry name" value="UBX DOMAIN-CONTAINING PROTEIN 6"/>
    <property type="match status" value="1"/>
</dbReference>
<dbReference type="SMART" id="SM00580">
    <property type="entry name" value="PUG"/>
    <property type="match status" value="1"/>
</dbReference>
<dbReference type="PANTHER" id="PTHR23153">
    <property type="entry name" value="UBX-RELATED"/>
    <property type="match status" value="1"/>
</dbReference>
<dbReference type="InterPro" id="IPR001012">
    <property type="entry name" value="UBX_dom"/>
</dbReference>
<dbReference type="SUPFAM" id="SSF54236">
    <property type="entry name" value="Ubiquitin-like"/>
    <property type="match status" value="1"/>
</dbReference>
<dbReference type="Pfam" id="PF00789">
    <property type="entry name" value="UBX"/>
    <property type="match status" value="1"/>
</dbReference>
<evidence type="ECO:0000256" key="1">
    <source>
        <dbReference type="SAM" id="MobiDB-lite"/>
    </source>
</evidence>
<dbReference type="Proteomes" id="UP001209878">
    <property type="component" value="Unassembled WGS sequence"/>
</dbReference>
<dbReference type="InterPro" id="IPR042774">
    <property type="entry name" value="UBXN6_PUB"/>
</dbReference>
<dbReference type="CDD" id="cd10460">
    <property type="entry name" value="PUB_UBXD1"/>
    <property type="match status" value="1"/>
</dbReference>
<reference evidence="3" key="1">
    <citation type="journal article" date="2023" name="Mol. Biol. Evol.">
        <title>Third-Generation Sequencing Reveals the Adaptive Role of the Epigenome in Three Deep-Sea Polychaetes.</title>
        <authorList>
            <person name="Perez M."/>
            <person name="Aroh O."/>
            <person name="Sun Y."/>
            <person name="Lan Y."/>
            <person name="Juniper S.K."/>
            <person name="Young C.R."/>
            <person name="Angers B."/>
            <person name="Qian P.Y."/>
        </authorList>
    </citation>
    <scope>NUCLEOTIDE SEQUENCE</scope>
    <source>
        <strain evidence="3">R07B-5</strain>
    </source>
</reference>